<feature type="transmembrane region" description="Helical" evidence="6">
    <location>
        <begin position="7"/>
        <end position="26"/>
    </location>
</feature>
<feature type="transmembrane region" description="Helical" evidence="6">
    <location>
        <begin position="202"/>
        <end position="222"/>
    </location>
</feature>
<evidence type="ECO:0000256" key="1">
    <source>
        <dbReference type="ARBA" id="ARBA00004651"/>
    </source>
</evidence>
<evidence type="ECO:0000256" key="4">
    <source>
        <dbReference type="ARBA" id="ARBA00022989"/>
    </source>
</evidence>
<dbReference type="GO" id="GO:0005886">
    <property type="term" value="C:plasma membrane"/>
    <property type="evidence" value="ECO:0007669"/>
    <property type="project" value="UniProtKB-SubCell"/>
</dbReference>
<dbReference type="RefSeq" id="WP_126316384.1">
    <property type="nucleotide sequence ID" value="NZ_LR134377.1"/>
</dbReference>
<feature type="transmembrane region" description="Helical" evidence="6">
    <location>
        <begin position="273"/>
        <end position="295"/>
    </location>
</feature>
<feature type="transmembrane region" description="Helical" evidence="6">
    <location>
        <begin position="234"/>
        <end position="252"/>
    </location>
</feature>
<keyword evidence="3 6" id="KW-0812">Transmembrane</keyword>
<evidence type="ECO:0000256" key="3">
    <source>
        <dbReference type="ARBA" id="ARBA00022692"/>
    </source>
</evidence>
<dbReference type="PANTHER" id="PTHR30250:SF11">
    <property type="entry name" value="O-ANTIGEN TRANSPORTER-RELATED"/>
    <property type="match status" value="1"/>
</dbReference>
<dbReference type="EMBL" id="LR134377">
    <property type="protein sequence ID" value="VEH05180.1"/>
    <property type="molecule type" value="Genomic_DNA"/>
</dbReference>
<evidence type="ECO:0000256" key="5">
    <source>
        <dbReference type="ARBA" id="ARBA00023136"/>
    </source>
</evidence>
<feature type="transmembrane region" description="Helical" evidence="6">
    <location>
        <begin position="307"/>
        <end position="332"/>
    </location>
</feature>
<accession>A0AB38VPU9</accession>
<comment type="subcellular location">
    <subcellularLocation>
        <location evidence="1">Cell membrane</location>
        <topology evidence="1">Multi-pass membrane protein</topology>
    </subcellularLocation>
</comment>
<proteinExistence type="predicted"/>
<feature type="transmembrane region" description="Helical" evidence="6">
    <location>
        <begin position="339"/>
        <end position="360"/>
    </location>
</feature>
<dbReference type="Proteomes" id="UP000271380">
    <property type="component" value="Chromosome"/>
</dbReference>
<keyword evidence="5 6" id="KW-0472">Membrane</keyword>
<organism evidence="7 8">
    <name type="scientific">Corynebacterium kutscheri</name>
    <dbReference type="NCBI Taxonomy" id="35755"/>
    <lineage>
        <taxon>Bacteria</taxon>
        <taxon>Bacillati</taxon>
        <taxon>Actinomycetota</taxon>
        <taxon>Actinomycetes</taxon>
        <taxon>Mycobacteriales</taxon>
        <taxon>Corynebacteriaceae</taxon>
        <taxon>Corynebacterium</taxon>
    </lineage>
</organism>
<dbReference type="PANTHER" id="PTHR30250">
    <property type="entry name" value="PST FAMILY PREDICTED COLANIC ACID TRANSPORTER"/>
    <property type="match status" value="1"/>
</dbReference>
<keyword evidence="4 6" id="KW-1133">Transmembrane helix</keyword>
<sequence>MRYMTLATIIAGISGFVVIIVAAWAFGDNTAKAEEFTAYWGLFFAGTGVLTGLMQETTRTVATPSQVENRARPMVVGIWIALAIAVVIATTGWWWAPQIISEHRLPGIFLLSLGLGSYTIQAVVGGILSGKKLWSRYALLITLDTGSRMVLAIIAWLLGWQLLAFMVITVMGAVSWVIILATRPGIDVYADIDTRRFVRRALTSMAASGATAVLIVGFPTIVKFVHSEPSTVPAAAIIYAVTLTRAPLLVPLQQFQSTLIVRFVHGSPVRTPLLIVWVCGILGSITAYALGPWLMVTILGSAYAIPAWLLGALTIGATCTASLMITGAAALAREQHGTYLLGWVVATLIAVIVLATNLPLEIASCAALTLGPLSGLGVQLCGVGDRKQEKSTV</sequence>
<feature type="transmembrane region" description="Helical" evidence="6">
    <location>
        <begin position="108"/>
        <end position="130"/>
    </location>
</feature>
<protein>
    <submittedName>
        <fullName evidence="7">Hypothetical membrane protein</fullName>
    </submittedName>
</protein>
<evidence type="ECO:0000313" key="8">
    <source>
        <dbReference type="Proteomes" id="UP000271380"/>
    </source>
</evidence>
<keyword evidence="2" id="KW-1003">Cell membrane</keyword>
<dbReference type="InterPro" id="IPR050833">
    <property type="entry name" value="Poly_Biosynth_Transport"/>
</dbReference>
<gene>
    <name evidence="7" type="ORF">NCTC949_00471</name>
</gene>
<feature type="transmembrane region" description="Helical" evidence="6">
    <location>
        <begin position="38"/>
        <end position="54"/>
    </location>
</feature>
<evidence type="ECO:0000313" key="7">
    <source>
        <dbReference type="EMBL" id="VEH05180.1"/>
    </source>
</evidence>
<feature type="transmembrane region" description="Helical" evidence="6">
    <location>
        <begin position="75"/>
        <end position="96"/>
    </location>
</feature>
<evidence type="ECO:0000256" key="6">
    <source>
        <dbReference type="SAM" id="Phobius"/>
    </source>
</evidence>
<reference evidence="7 8" key="1">
    <citation type="submission" date="2018-12" db="EMBL/GenBank/DDBJ databases">
        <authorList>
            <consortium name="Pathogen Informatics"/>
        </authorList>
    </citation>
    <scope>NUCLEOTIDE SEQUENCE [LARGE SCALE GENOMIC DNA]</scope>
    <source>
        <strain evidence="7 8">NCTC949</strain>
    </source>
</reference>
<evidence type="ECO:0000256" key="2">
    <source>
        <dbReference type="ARBA" id="ARBA00022475"/>
    </source>
</evidence>
<feature type="transmembrane region" description="Helical" evidence="6">
    <location>
        <begin position="137"/>
        <end position="157"/>
    </location>
</feature>
<dbReference type="AlphaFoldDB" id="A0AB38VPU9"/>
<feature type="transmembrane region" description="Helical" evidence="6">
    <location>
        <begin position="163"/>
        <end position="181"/>
    </location>
</feature>
<name>A0AB38VPU9_9CORY</name>